<keyword evidence="3" id="KW-1185">Reference proteome</keyword>
<feature type="coiled-coil region" evidence="1">
    <location>
        <begin position="99"/>
        <end position="127"/>
    </location>
</feature>
<dbReference type="Proteomes" id="UP001595752">
    <property type="component" value="Unassembled WGS sequence"/>
</dbReference>
<comment type="caution">
    <text evidence="2">The sequence shown here is derived from an EMBL/GenBank/DDBJ whole genome shotgun (WGS) entry which is preliminary data.</text>
</comment>
<dbReference type="EMBL" id="JBHRZT010000073">
    <property type="protein sequence ID" value="MFC3886525.1"/>
    <property type="molecule type" value="Genomic_DNA"/>
</dbReference>
<evidence type="ECO:0000313" key="2">
    <source>
        <dbReference type="EMBL" id="MFC3886525.1"/>
    </source>
</evidence>
<keyword evidence="2" id="KW-0969">Cilium</keyword>
<accession>A0ABV8B9C7</accession>
<reference evidence="3" key="1">
    <citation type="journal article" date="2019" name="Int. J. Syst. Evol. Microbiol.">
        <title>The Global Catalogue of Microorganisms (GCM) 10K type strain sequencing project: providing services to taxonomists for standard genome sequencing and annotation.</title>
        <authorList>
            <consortium name="The Broad Institute Genomics Platform"/>
            <consortium name="The Broad Institute Genome Sequencing Center for Infectious Disease"/>
            <person name="Wu L."/>
            <person name="Ma J."/>
        </authorList>
    </citation>
    <scope>NUCLEOTIDE SEQUENCE [LARGE SCALE GENOMIC DNA]</scope>
    <source>
        <strain evidence="3">CCUG 61889</strain>
    </source>
</reference>
<evidence type="ECO:0000256" key="1">
    <source>
        <dbReference type="SAM" id="Coils"/>
    </source>
</evidence>
<proteinExistence type="predicted"/>
<protein>
    <submittedName>
        <fullName evidence="2">TIGR03826 family flagellar region protein</fullName>
    </submittedName>
</protein>
<sequence length="142" mass="16763">MGQLANCPQCGSLYIQNKFRSVCEACYKKEDQLFQTVYEYIRKRENRMATLMQVVRATGVEESLIHKFIKQGRLQLAQFPNLGYPCDQCGTLIREGKICVECRDELKKELNTMKEIEERQRQEQTKTTERATYHVIDRDFLK</sequence>
<dbReference type="InterPro" id="IPR022258">
    <property type="entry name" value="Flagellar_operon_YvyF"/>
</dbReference>
<name>A0ABV8B9C7_9BACI</name>
<keyword evidence="1" id="KW-0175">Coiled coil</keyword>
<evidence type="ECO:0000313" key="3">
    <source>
        <dbReference type="Proteomes" id="UP001595752"/>
    </source>
</evidence>
<gene>
    <name evidence="2" type="ORF">ACFOU2_24735</name>
</gene>
<keyword evidence="2" id="KW-0282">Flagellum</keyword>
<organism evidence="2 3">
    <name type="scientific">Bacillus songklensis</name>
    <dbReference type="NCBI Taxonomy" id="1069116"/>
    <lineage>
        <taxon>Bacteria</taxon>
        <taxon>Bacillati</taxon>
        <taxon>Bacillota</taxon>
        <taxon>Bacilli</taxon>
        <taxon>Bacillales</taxon>
        <taxon>Bacillaceae</taxon>
        <taxon>Bacillus</taxon>
    </lineage>
</organism>
<dbReference type="RefSeq" id="WP_377918944.1">
    <property type="nucleotide sequence ID" value="NZ_JBHRZT010000073.1"/>
</dbReference>
<dbReference type="NCBIfam" id="TIGR03826">
    <property type="entry name" value="YvyF"/>
    <property type="match status" value="1"/>
</dbReference>
<keyword evidence="2" id="KW-0966">Cell projection</keyword>